<keyword evidence="3" id="KW-1133">Transmembrane helix</keyword>
<dbReference type="FunCoup" id="A0A3N4LWT0">
    <property type="interactions" value="92"/>
</dbReference>
<feature type="compositionally biased region" description="Polar residues" evidence="2">
    <location>
        <begin position="80"/>
        <end position="92"/>
    </location>
</feature>
<dbReference type="EMBL" id="ML121535">
    <property type="protein sequence ID" value="RPB26158.1"/>
    <property type="molecule type" value="Genomic_DNA"/>
</dbReference>
<dbReference type="Pfam" id="PF02582">
    <property type="entry name" value="DUF155"/>
    <property type="match status" value="1"/>
</dbReference>
<keyword evidence="3" id="KW-0472">Membrane</keyword>
<evidence type="ECO:0000256" key="3">
    <source>
        <dbReference type="SAM" id="Phobius"/>
    </source>
</evidence>
<evidence type="ECO:0000313" key="6">
    <source>
        <dbReference type="Proteomes" id="UP000267821"/>
    </source>
</evidence>
<name>A0A3N4LWT0_9PEZI</name>
<feature type="region of interest" description="Disordered" evidence="2">
    <location>
        <begin position="1"/>
        <end position="146"/>
    </location>
</feature>
<protein>
    <submittedName>
        <fullName evidence="5">DUF155-domain-containing protein</fullName>
    </submittedName>
</protein>
<feature type="compositionally biased region" description="Polar residues" evidence="2">
    <location>
        <begin position="27"/>
        <end position="39"/>
    </location>
</feature>
<dbReference type="InParanoid" id="A0A3N4LWT0"/>
<dbReference type="InterPro" id="IPR051624">
    <property type="entry name" value="RMD1/Sad1-interacting"/>
</dbReference>
<dbReference type="PANTHER" id="PTHR16255:SF15">
    <property type="entry name" value="SPORULATION PROTEIN RMD1"/>
    <property type="match status" value="1"/>
</dbReference>
<dbReference type="OrthoDB" id="18302at2759"/>
<evidence type="ECO:0000256" key="1">
    <source>
        <dbReference type="ARBA" id="ARBA00008306"/>
    </source>
</evidence>
<sequence length="521" mass="58687">MAAPVTAYQNPDLHSLPIHSGPPSTPSPTEQQATEQQLLGTVYNAPSYGSFPPQQNAANPPPPHGSSRRSPDIPNGPATHHQQQNLLHTSSARNRRRGGPNDTLISLSSAASKIGPQRTTKNVQKLKILPSPDQPDEESGREVYSQVTRIKDTTARRDAERLGKAERAHLPRVTAYCTANAYNMDGLMRYLKARTVTRGAQPRQFDECIYTPYSYRPVQETREGLHFLGGGEEVRESLIDLRDSERQASIQTEPVNEALRGESMVIPERDINSDEDDRRSVLSLVKHQPSHHSEAFLFNYGVVVIWGMTVTEEKRFLKEIARFETEKLSDDDVQVENFNYYITDSYQPRIYNDFITLKDGRNYMVKVAISHAIAQSVKISLFEDLVENTIEETKGIPQEIATTGKVRMGRRTIMMHIGELFILRININLQGSVLDSPELMWSEPELEPLYAAARSYLEINQRVSLLNQRLDVIGDLLQMLKEQLSHAHGEYLEWIVIILIAAEIFVGLINIAVDILAEGNE</sequence>
<dbReference type="InterPro" id="IPR003734">
    <property type="entry name" value="DUF155"/>
</dbReference>
<feature type="transmembrane region" description="Helical" evidence="3">
    <location>
        <begin position="491"/>
        <end position="517"/>
    </location>
</feature>
<evidence type="ECO:0000313" key="5">
    <source>
        <dbReference type="EMBL" id="RPB26158.1"/>
    </source>
</evidence>
<dbReference type="PANTHER" id="PTHR16255">
    <property type="entry name" value="REQUIRED FOR MEIOTIC NUCLEAR DIVISION PROTEIN 1 HOMOLOG"/>
    <property type="match status" value="1"/>
</dbReference>
<dbReference type="GO" id="GO:0005739">
    <property type="term" value="C:mitochondrion"/>
    <property type="evidence" value="ECO:0007669"/>
    <property type="project" value="UniProtKB-ARBA"/>
</dbReference>
<dbReference type="STRING" id="1051890.A0A3N4LWT0"/>
<reference evidence="5 6" key="1">
    <citation type="journal article" date="2018" name="Nat. Ecol. Evol.">
        <title>Pezizomycetes genomes reveal the molecular basis of ectomycorrhizal truffle lifestyle.</title>
        <authorList>
            <person name="Murat C."/>
            <person name="Payen T."/>
            <person name="Noel B."/>
            <person name="Kuo A."/>
            <person name="Morin E."/>
            <person name="Chen J."/>
            <person name="Kohler A."/>
            <person name="Krizsan K."/>
            <person name="Balestrini R."/>
            <person name="Da Silva C."/>
            <person name="Montanini B."/>
            <person name="Hainaut M."/>
            <person name="Levati E."/>
            <person name="Barry K.W."/>
            <person name="Belfiori B."/>
            <person name="Cichocki N."/>
            <person name="Clum A."/>
            <person name="Dockter R.B."/>
            <person name="Fauchery L."/>
            <person name="Guy J."/>
            <person name="Iotti M."/>
            <person name="Le Tacon F."/>
            <person name="Lindquist E.A."/>
            <person name="Lipzen A."/>
            <person name="Malagnac F."/>
            <person name="Mello A."/>
            <person name="Molinier V."/>
            <person name="Miyauchi S."/>
            <person name="Poulain J."/>
            <person name="Riccioni C."/>
            <person name="Rubini A."/>
            <person name="Sitrit Y."/>
            <person name="Splivallo R."/>
            <person name="Traeger S."/>
            <person name="Wang M."/>
            <person name="Zifcakova L."/>
            <person name="Wipf D."/>
            <person name="Zambonelli A."/>
            <person name="Paolocci F."/>
            <person name="Nowrousian M."/>
            <person name="Ottonello S."/>
            <person name="Baldrian P."/>
            <person name="Spatafora J.W."/>
            <person name="Henrissat B."/>
            <person name="Nagy L.G."/>
            <person name="Aury J.M."/>
            <person name="Wincker P."/>
            <person name="Grigoriev I.V."/>
            <person name="Bonfante P."/>
            <person name="Martin F.M."/>
        </authorList>
    </citation>
    <scope>NUCLEOTIDE SEQUENCE [LARGE SCALE GENOMIC DNA]</scope>
    <source>
        <strain evidence="5 6">ATCC MYA-4762</strain>
    </source>
</reference>
<feature type="compositionally biased region" description="Polar residues" evidence="2">
    <location>
        <begin position="103"/>
        <end position="123"/>
    </location>
</feature>
<accession>A0A3N4LWT0</accession>
<feature type="domain" description="DUF155" evidence="4">
    <location>
        <begin position="296"/>
        <end position="467"/>
    </location>
</feature>
<keyword evidence="6" id="KW-1185">Reference proteome</keyword>
<dbReference type="Proteomes" id="UP000267821">
    <property type="component" value="Unassembled WGS sequence"/>
</dbReference>
<evidence type="ECO:0000256" key="2">
    <source>
        <dbReference type="SAM" id="MobiDB-lite"/>
    </source>
</evidence>
<keyword evidence="3" id="KW-0812">Transmembrane</keyword>
<organism evidence="5 6">
    <name type="scientific">Terfezia boudieri ATCC MYA-4762</name>
    <dbReference type="NCBI Taxonomy" id="1051890"/>
    <lineage>
        <taxon>Eukaryota</taxon>
        <taxon>Fungi</taxon>
        <taxon>Dikarya</taxon>
        <taxon>Ascomycota</taxon>
        <taxon>Pezizomycotina</taxon>
        <taxon>Pezizomycetes</taxon>
        <taxon>Pezizales</taxon>
        <taxon>Pezizaceae</taxon>
        <taxon>Terfezia</taxon>
    </lineage>
</organism>
<dbReference type="AlphaFoldDB" id="A0A3N4LWT0"/>
<proteinExistence type="inferred from homology"/>
<gene>
    <name evidence="5" type="ORF">L211DRAFT_835519</name>
</gene>
<evidence type="ECO:0000259" key="4">
    <source>
        <dbReference type="Pfam" id="PF02582"/>
    </source>
</evidence>
<comment type="similarity">
    <text evidence="1">Belongs to the RMD1/sif2 family.</text>
</comment>